<evidence type="ECO:0000313" key="1">
    <source>
        <dbReference type="EMBL" id="MFC5628862.1"/>
    </source>
</evidence>
<accession>A0ABW0U7V4</accession>
<organism evidence="1 2">
    <name type="scientific">Aliibacillus thermotolerans</name>
    <dbReference type="NCBI Taxonomy" id="1834418"/>
    <lineage>
        <taxon>Bacteria</taxon>
        <taxon>Bacillati</taxon>
        <taxon>Bacillota</taxon>
        <taxon>Bacilli</taxon>
        <taxon>Bacillales</taxon>
        <taxon>Bacillaceae</taxon>
        <taxon>Aliibacillus</taxon>
    </lineage>
</organism>
<keyword evidence="2" id="KW-1185">Reference proteome</keyword>
<reference evidence="2" key="1">
    <citation type="journal article" date="2019" name="Int. J. Syst. Evol. Microbiol.">
        <title>The Global Catalogue of Microorganisms (GCM) 10K type strain sequencing project: providing services to taxonomists for standard genome sequencing and annotation.</title>
        <authorList>
            <consortium name="The Broad Institute Genomics Platform"/>
            <consortium name="The Broad Institute Genome Sequencing Center for Infectious Disease"/>
            <person name="Wu L."/>
            <person name="Ma J."/>
        </authorList>
    </citation>
    <scope>NUCLEOTIDE SEQUENCE [LARGE SCALE GENOMIC DNA]</scope>
    <source>
        <strain evidence="2">CGMCC 1.15790</strain>
    </source>
</reference>
<evidence type="ECO:0000313" key="2">
    <source>
        <dbReference type="Proteomes" id="UP001596143"/>
    </source>
</evidence>
<dbReference type="RefSeq" id="WP_270896456.1">
    <property type="nucleotide sequence ID" value="NZ_JBHSPF010000036.1"/>
</dbReference>
<proteinExistence type="predicted"/>
<sequence>MLHRAFDLLERMTEEIPLANMEFGDTFYDDVQAVAKAKITMIDSGESFQFFFHEY</sequence>
<gene>
    <name evidence="1" type="ORF">ACFPTR_08235</name>
</gene>
<comment type="caution">
    <text evidence="1">The sequence shown here is derived from an EMBL/GenBank/DDBJ whole genome shotgun (WGS) entry which is preliminary data.</text>
</comment>
<name>A0ABW0U7V4_9BACI</name>
<dbReference type="EMBL" id="JBHSPF010000036">
    <property type="protein sequence ID" value="MFC5628862.1"/>
    <property type="molecule type" value="Genomic_DNA"/>
</dbReference>
<dbReference type="Proteomes" id="UP001596143">
    <property type="component" value="Unassembled WGS sequence"/>
</dbReference>
<protein>
    <submittedName>
        <fullName evidence="1">Uncharacterized protein</fullName>
    </submittedName>
</protein>